<keyword evidence="11" id="KW-1185">Reference proteome</keyword>
<feature type="transmembrane region" description="Helical" evidence="6">
    <location>
        <begin position="236"/>
        <end position="255"/>
    </location>
</feature>
<protein>
    <submittedName>
        <fullName evidence="9">EamA/RhaT family transporter</fullName>
    </submittedName>
</protein>
<sequence>MKRVAFLALILAGTLWGLGFPLGKLILRETDAAHMVLLRFVVAAVVAAPFALATKEARALFRSPVMLASGALYGVAFMVQFEGLAHVSVTLAALLVGAMPALIAVCAKLMGEKVSRASWMGVGAATLGAVLIAGKPDGAGSPLGVALSLGSLLIFLAWLVVLKRAPKAPTPMAIPAVTVIVAAFTVLPIAFAMHGPPNLHLSTTAWSGVLGLGVLSTLLATAAWQYGSSRVGSASAGVFINIEPLMGASIGVLLFGDHLTLALAVGGLMIISGSFVVVLGEKQADPESLQAQPAPAP</sequence>
<feature type="transmembrane region" description="Helical" evidence="6">
    <location>
        <begin position="85"/>
        <end position="105"/>
    </location>
</feature>
<dbReference type="PANTHER" id="PTHR42920">
    <property type="entry name" value="OS03G0707200 PROTEIN-RELATED"/>
    <property type="match status" value="1"/>
</dbReference>
<dbReference type="EMBL" id="CP026100">
    <property type="protein sequence ID" value="AYV45749.1"/>
    <property type="molecule type" value="Genomic_DNA"/>
</dbReference>
<evidence type="ECO:0000256" key="2">
    <source>
        <dbReference type="ARBA" id="ARBA00022475"/>
    </source>
</evidence>
<evidence type="ECO:0000256" key="6">
    <source>
        <dbReference type="SAM" id="Phobius"/>
    </source>
</evidence>
<dbReference type="InterPro" id="IPR037185">
    <property type="entry name" value="EmrE-like"/>
</dbReference>
<feature type="transmembrane region" description="Helical" evidence="6">
    <location>
        <begin position="205"/>
        <end position="224"/>
    </location>
</feature>
<reference evidence="8 11" key="2">
    <citation type="submission" date="2018-01" db="EMBL/GenBank/DDBJ databases">
        <title>Complete genome sequence of Caulobacter flavus RHGG3.</title>
        <authorList>
            <person name="Yang E."/>
        </authorList>
    </citation>
    <scope>NUCLEOTIDE SEQUENCE [LARGE SCALE GENOMIC DNA]</scope>
    <source>
        <strain evidence="8 11">RHGG3</strain>
    </source>
</reference>
<dbReference type="KEGG" id="cfh:C1707_05505"/>
<dbReference type="Pfam" id="PF00892">
    <property type="entry name" value="EamA"/>
    <property type="match status" value="2"/>
</dbReference>
<keyword evidence="3 6" id="KW-0812">Transmembrane</keyword>
<dbReference type="AlphaFoldDB" id="A0A2N5CU24"/>
<keyword evidence="5 6" id="KW-0472">Membrane</keyword>
<gene>
    <name evidence="8" type="ORF">C1707_05505</name>
    <name evidence="9" type="ORF">CFHF_11975</name>
</gene>
<feature type="transmembrane region" description="Helical" evidence="6">
    <location>
        <begin position="117"/>
        <end position="134"/>
    </location>
</feature>
<dbReference type="Proteomes" id="UP000281192">
    <property type="component" value="Chromosome"/>
</dbReference>
<evidence type="ECO:0000256" key="4">
    <source>
        <dbReference type="ARBA" id="ARBA00022989"/>
    </source>
</evidence>
<evidence type="ECO:0000256" key="1">
    <source>
        <dbReference type="ARBA" id="ARBA00004651"/>
    </source>
</evidence>
<evidence type="ECO:0000313" key="8">
    <source>
        <dbReference type="EMBL" id="AYV45749.1"/>
    </source>
</evidence>
<feature type="transmembrane region" description="Helical" evidence="6">
    <location>
        <begin position="261"/>
        <end position="280"/>
    </location>
</feature>
<feature type="transmembrane region" description="Helical" evidence="6">
    <location>
        <begin position="33"/>
        <end position="52"/>
    </location>
</feature>
<dbReference type="Proteomes" id="UP000234483">
    <property type="component" value="Unassembled WGS sequence"/>
</dbReference>
<reference evidence="9 10" key="1">
    <citation type="submission" date="2017-12" db="EMBL/GenBank/DDBJ databases">
        <title>The genome sequence of Caulobacter flavus CGMCC1 15093.</title>
        <authorList>
            <person name="Gao J."/>
            <person name="Mao X."/>
            <person name="Sun J."/>
        </authorList>
    </citation>
    <scope>NUCLEOTIDE SEQUENCE [LARGE SCALE GENOMIC DNA]</scope>
    <source>
        <strain evidence="9 10">CGMCC1 15093</strain>
    </source>
</reference>
<feature type="transmembrane region" description="Helical" evidence="6">
    <location>
        <begin position="59"/>
        <end position="79"/>
    </location>
</feature>
<proteinExistence type="predicted"/>
<evidence type="ECO:0000313" key="11">
    <source>
        <dbReference type="Proteomes" id="UP000281192"/>
    </source>
</evidence>
<dbReference type="OrthoDB" id="111528at2"/>
<feature type="domain" description="EamA" evidence="7">
    <location>
        <begin position="6"/>
        <end position="133"/>
    </location>
</feature>
<evidence type="ECO:0000313" key="10">
    <source>
        <dbReference type="Proteomes" id="UP000234483"/>
    </source>
</evidence>
<evidence type="ECO:0000259" key="7">
    <source>
        <dbReference type="Pfam" id="PF00892"/>
    </source>
</evidence>
<feature type="transmembrane region" description="Helical" evidence="6">
    <location>
        <begin position="140"/>
        <end position="161"/>
    </location>
</feature>
<evidence type="ECO:0000256" key="5">
    <source>
        <dbReference type="ARBA" id="ARBA00023136"/>
    </source>
</evidence>
<dbReference type="SUPFAM" id="SSF103481">
    <property type="entry name" value="Multidrug resistance efflux transporter EmrE"/>
    <property type="match status" value="2"/>
</dbReference>
<evidence type="ECO:0000256" key="3">
    <source>
        <dbReference type="ARBA" id="ARBA00022692"/>
    </source>
</evidence>
<feature type="transmembrane region" description="Helical" evidence="6">
    <location>
        <begin position="173"/>
        <end position="193"/>
    </location>
</feature>
<dbReference type="GO" id="GO:0005886">
    <property type="term" value="C:plasma membrane"/>
    <property type="evidence" value="ECO:0007669"/>
    <property type="project" value="UniProtKB-SubCell"/>
</dbReference>
<comment type="subcellular location">
    <subcellularLocation>
        <location evidence="1">Cell membrane</location>
        <topology evidence="1">Multi-pass membrane protein</topology>
    </subcellularLocation>
</comment>
<keyword evidence="4 6" id="KW-1133">Transmembrane helix</keyword>
<feature type="domain" description="EamA" evidence="7">
    <location>
        <begin position="143"/>
        <end position="278"/>
    </location>
</feature>
<evidence type="ECO:0000313" key="9">
    <source>
        <dbReference type="EMBL" id="PLR15818.1"/>
    </source>
</evidence>
<dbReference type="RefSeq" id="WP_101713237.1">
    <property type="nucleotide sequence ID" value="NZ_CP026100.1"/>
</dbReference>
<dbReference type="PANTHER" id="PTHR42920:SF5">
    <property type="entry name" value="EAMA DOMAIN-CONTAINING PROTEIN"/>
    <property type="match status" value="1"/>
</dbReference>
<accession>A0A2N5CU24</accession>
<organism evidence="9 10">
    <name type="scientific">Caulobacter flavus</name>
    <dbReference type="NCBI Taxonomy" id="1679497"/>
    <lineage>
        <taxon>Bacteria</taxon>
        <taxon>Pseudomonadati</taxon>
        <taxon>Pseudomonadota</taxon>
        <taxon>Alphaproteobacteria</taxon>
        <taxon>Caulobacterales</taxon>
        <taxon>Caulobacteraceae</taxon>
        <taxon>Caulobacter</taxon>
    </lineage>
</organism>
<keyword evidence="2" id="KW-1003">Cell membrane</keyword>
<dbReference type="EMBL" id="PJRQ01000022">
    <property type="protein sequence ID" value="PLR15818.1"/>
    <property type="molecule type" value="Genomic_DNA"/>
</dbReference>
<dbReference type="InterPro" id="IPR051258">
    <property type="entry name" value="Diverse_Substrate_Transporter"/>
</dbReference>
<dbReference type="InterPro" id="IPR000620">
    <property type="entry name" value="EamA_dom"/>
</dbReference>
<name>A0A2N5CU24_9CAUL</name>